<keyword evidence="8" id="KW-0418">Kinase</keyword>
<evidence type="ECO:0000313" key="14">
    <source>
        <dbReference type="EMBL" id="MXQ54095.1"/>
    </source>
</evidence>
<dbReference type="SUPFAM" id="SSF55874">
    <property type="entry name" value="ATPase domain of HSP90 chaperone/DNA topoisomerase II/histidine kinase"/>
    <property type="match status" value="1"/>
</dbReference>
<evidence type="ECO:0000259" key="13">
    <source>
        <dbReference type="PROSITE" id="PS50112"/>
    </source>
</evidence>
<evidence type="ECO:0000259" key="12">
    <source>
        <dbReference type="PROSITE" id="PS50109"/>
    </source>
</evidence>
<dbReference type="FunFam" id="1.10.287.130:FF:000008">
    <property type="entry name" value="Two-component sensor histidine kinase"/>
    <property type="match status" value="1"/>
</dbReference>
<dbReference type="Pfam" id="PF00512">
    <property type="entry name" value="HisKA"/>
    <property type="match status" value="1"/>
</dbReference>
<dbReference type="NCBIfam" id="NF046044">
    <property type="entry name" value="PnpS"/>
    <property type="match status" value="1"/>
</dbReference>
<dbReference type="Proteomes" id="UP000430692">
    <property type="component" value="Unassembled WGS sequence"/>
</dbReference>
<reference evidence="14 15" key="1">
    <citation type="submission" date="2019-12" db="EMBL/GenBank/DDBJ databases">
        <title>Whole-genome analyses of novel actinobacteria.</title>
        <authorList>
            <person name="Sahin N."/>
            <person name="Saygin H."/>
        </authorList>
    </citation>
    <scope>NUCLEOTIDE SEQUENCE [LARGE SCALE GENOMIC DNA]</scope>
    <source>
        <strain evidence="14 15">KC615</strain>
    </source>
</reference>
<dbReference type="RefSeq" id="WP_160801454.1">
    <property type="nucleotide sequence ID" value="NZ_WUUL01000006.1"/>
</dbReference>
<dbReference type="InterPro" id="IPR003594">
    <property type="entry name" value="HATPase_dom"/>
</dbReference>
<dbReference type="InterPro" id="IPR004358">
    <property type="entry name" value="Sig_transdc_His_kin-like_C"/>
</dbReference>
<dbReference type="CDD" id="cd00130">
    <property type="entry name" value="PAS"/>
    <property type="match status" value="1"/>
</dbReference>
<dbReference type="GO" id="GO:0005886">
    <property type="term" value="C:plasma membrane"/>
    <property type="evidence" value="ECO:0007669"/>
    <property type="project" value="UniProtKB-SubCell"/>
</dbReference>
<evidence type="ECO:0000256" key="7">
    <source>
        <dbReference type="ARBA" id="ARBA00022741"/>
    </source>
</evidence>
<keyword evidence="9" id="KW-0067">ATP-binding</keyword>
<keyword evidence="4" id="KW-1003">Cell membrane</keyword>
<dbReference type="PANTHER" id="PTHR45453">
    <property type="entry name" value="PHOSPHATE REGULON SENSOR PROTEIN PHOR"/>
    <property type="match status" value="1"/>
</dbReference>
<dbReference type="InterPro" id="IPR013767">
    <property type="entry name" value="PAS_fold"/>
</dbReference>
<dbReference type="InterPro" id="IPR036890">
    <property type="entry name" value="HATPase_C_sf"/>
</dbReference>
<dbReference type="PROSITE" id="PS50112">
    <property type="entry name" value="PAS"/>
    <property type="match status" value="1"/>
</dbReference>
<accession>A0A6I4VV86</accession>
<evidence type="ECO:0000256" key="1">
    <source>
        <dbReference type="ARBA" id="ARBA00000085"/>
    </source>
</evidence>
<dbReference type="CDD" id="cd00075">
    <property type="entry name" value="HATPase"/>
    <property type="match status" value="1"/>
</dbReference>
<evidence type="ECO:0000256" key="2">
    <source>
        <dbReference type="ARBA" id="ARBA00004651"/>
    </source>
</evidence>
<evidence type="ECO:0000256" key="9">
    <source>
        <dbReference type="ARBA" id="ARBA00022840"/>
    </source>
</evidence>
<dbReference type="PANTHER" id="PTHR45453:SF1">
    <property type="entry name" value="PHOSPHATE REGULON SENSOR PROTEIN PHOR"/>
    <property type="match status" value="1"/>
</dbReference>
<dbReference type="InterPro" id="IPR035965">
    <property type="entry name" value="PAS-like_dom_sf"/>
</dbReference>
<proteinExistence type="predicted"/>
<evidence type="ECO:0000256" key="5">
    <source>
        <dbReference type="ARBA" id="ARBA00022553"/>
    </source>
</evidence>
<dbReference type="Gene3D" id="3.30.450.20">
    <property type="entry name" value="PAS domain"/>
    <property type="match status" value="1"/>
</dbReference>
<dbReference type="AlphaFoldDB" id="A0A6I4VV86"/>
<dbReference type="CDD" id="cd00082">
    <property type="entry name" value="HisKA"/>
    <property type="match status" value="1"/>
</dbReference>
<dbReference type="SMART" id="SM00091">
    <property type="entry name" value="PAS"/>
    <property type="match status" value="1"/>
</dbReference>
<comment type="caution">
    <text evidence="14">The sequence shown here is derived from an EMBL/GenBank/DDBJ whole genome shotgun (WGS) entry which is preliminary data.</text>
</comment>
<sequence length="356" mass="40346">METLYEKLSALQESTNRMNSVIESLETGLMMVDRDGLIKVVNHAFGSMFGLPVDQMLGQHYDVYLSAYNLSPLLLESMETNRPVRLEMPLFYPQERIVEANLTPIQENDQQSGLVVVFRDLTAFRHLEELRKDFVANVSHELKTPLTSIVGFTETLLDGARTDPDTCKEFLQIIYKEGLRLQRLVADLLDLSKIESKQVPIKMDIVSVQMVVHDVVETLIEQMQAKNLRLLTDVAPLMVKMDTDCVRQILMNLLANAMNYTPIGGKVTVKVKQDDPYWIVQVMDTGIGIPEKDQPRIFERFYRVDKARSRNSGGTGLGLAIVKHLVELQHGEIEVESTVGKGSVFTVRFPLEYSEV</sequence>
<keyword evidence="10" id="KW-0902">Two-component regulatory system</keyword>
<evidence type="ECO:0000256" key="11">
    <source>
        <dbReference type="ARBA" id="ARBA00023136"/>
    </source>
</evidence>
<dbReference type="SMART" id="SM00387">
    <property type="entry name" value="HATPase_c"/>
    <property type="match status" value="1"/>
</dbReference>
<protein>
    <recommendedName>
        <fullName evidence="3">histidine kinase</fullName>
        <ecNumber evidence="3">2.7.13.3</ecNumber>
    </recommendedName>
</protein>
<feature type="domain" description="PAS" evidence="13">
    <location>
        <begin position="14"/>
        <end position="59"/>
    </location>
</feature>
<name>A0A6I4VV86_9BACL</name>
<comment type="catalytic activity">
    <reaction evidence="1">
        <text>ATP + protein L-histidine = ADP + protein N-phospho-L-histidine.</text>
        <dbReference type="EC" id="2.7.13.3"/>
    </reaction>
</comment>
<evidence type="ECO:0000256" key="10">
    <source>
        <dbReference type="ARBA" id="ARBA00023012"/>
    </source>
</evidence>
<keyword evidence="15" id="KW-1185">Reference proteome</keyword>
<dbReference type="SMART" id="SM00388">
    <property type="entry name" value="HisKA"/>
    <property type="match status" value="1"/>
</dbReference>
<dbReference type="Gene3D" id="1.10.287.130">
    <property type="match status" value="1"/>
</dbReference>
<dbReference type="PRINTS" id="PR00344">
    <property type="entry name" value="BCTRLSENSOR"/>
</dbReference>
<evidence type="ECO:0000256" key="3">
    <source>
        <dbReference type="ARBA" id="ARBA00012438"/>
    </source>
</evidence>
<dbReference type="InterPro" id="IPR003661">
    <property type="entry name" value="HisK_dim/P_dom"/>
</dbReference>
<keyword evidence="6" id="KW-0808">Transferase</keyword>
<dbReference type="GO" id="GO:0005524">
    <property type="term" value="F:ATP binding"/>
    <property type="evidence" value="ECO:0007669"/>
    <property type="project" value="UniProtKB-KW"/>
</dbReference>
<keyword evidence="7" id="KW-0547">Nucleotide-binding</keyword>
<dbReference type="EMBL" id="WUUL01000006">
    <property type="protein sequence ID" value="MXQ54095.1"/>
    <property type="molecule type" value="Genomic_DNA"/>
</dbReference>
<evidence type="ECO:0000256" key="8">
    <source>
        <dbReference type="ARBA" id="ARBA00022777"/>
    </source>
</evidence>
<dbReference type="GO" id="GO:0016036">
    <property type="term" value="P:cellular response to phosphate starvation"/>
    <property type="evidence" value="ECO:0007669"/>
    <property type="project" value="TreeGrafter"/>
</dbReference>
<evidence type="ECO:0000256" key="6">
    <source>
        <dbReference type="ARBA" id="ARBA00022679"/>
    </source>
</evidence>
<dbReference type="FunFam" id="3.30.565.10:FF:000006">
    <property type="entry name" value="Sensor histidine kinase WalK"/>
    <property type="match status" value="1"/>
</dbReference>
<dbReference type="InterPro" id="IPR000014">
    <property type="entry name" value="PAS"/>
</dbReference>
<dbReference type="InterPro" id="IPR036097">
    <property type="entry name" value="HisK_dim/P_sf"/>
</dbReference>
<dbReference type="GO" id="GO:0000155">
    <property type="term" value="F:phosphorelay sensor kinase activity"/>
    <property type="evidence" value="ECO:0007669"/>
    <property type="project" value="InterPro"/>
</dbReference>
<dbReference type="Gene3D" id="3.30.565.10">
    <property type="entry name" value="Histidine kinase-like ATPase, C-terminal domain"/>
    <property type="match status" value="1"/>
</dbReference>
<keyword evidence="11" id="KW-0472">Membrane</keyword>
<comment type="subcellular location">
    <subcellularLocation>
        <location evidence="2">Cell membrane</location>
        <topology evidence="2">Multi-pass membrane protein</topology>
    </subcellularLocation>
</comment>
<dbReference type="GO" id="GO:0006355">
    <property type="term" value="P:regulation of DNA-templated transcription"/>
    <property type="evidence" value="ECO:0007669"/>
    <property type="project" value="InterPro"/>
</dbReference>
<gene>
    <name evidence="14" type="ORF">GSM42_10290</name>
</gene>
<dbReference type="SUPFAM" id="SSF55785">
    <property type="entry name" value="PYP-like sensor domain (PAS domain)"/>
    <property type="match status" value="1"/>
</dbReference>
<dbReference type="Pfam" id="PF02518">
    <property type="entry name" value="HATPase_c"/>
    <property type="match status" value="1"/>
</dbReference>
<dbReference type="EC" id="2.7.13.3" evidence="3"/>
<dbReference type="SUPFAM" id="SSF47384">
    <property type="entry name" value="Homodimeric domain of signal transducing histidine kinase"/>
    <property type="match status" value="1"/>
</dbReference>
<evidence type="ECO:0000313" key="15">
    <source>
        <dbReference type="Proteomes" id="UP000430692"/>
    </source>
</evidence>
<dbReference type="InterPro" id="IPR050351">
    <property type="entry name" value="BphY/WalK/GraS-like"/>
</dbReference>
<dbReference type="PROSITE" id="PS50109">
    <property type="entry name" value="HIS_KIN"/>
    <property type="match status" value="1"/>
</dbReference>
<organism evidence="14 15">
    <name type="scientific">Shimazuella alba</name>
    <dbReference type="NCBI Taxonomy" id="2690964"/>
    <lineage>
        <taxon>Bacteria</taxon>
        <taxon>Bacillati</taxon>
        <taxon>Bacillota</taxon>
        <taxon>Bacilli</taxon>
        <taxon>Bacillales</taxon>
        <taxon>Thermoactinomycetaceae</taxon>
        <taxon>Shimazuella</taxon>
    </lineage>
</organism>
<dbReference type="NCBIfam" id="TIGR00229">
    <property type="entry name" value="sensory_box"/>
    <property type="match status" value="1"/>
</dbReference>
<dbReference type="InterPro" id="IPR005467">
    <property type="entry name" value="His_kinase_dom"/>
</dbReference>
<dbReference type="GO" id="GO:0004721">
    <property type="term" value="F:phosphoprotein phosphatase activity"/>
    <property type="evidence" value="ECO:0007669"/>
    <property type="project" value="TreeGrafter"/>
</dbReference>
<dbReference type="Pfam" id="PF00989">
    <property type="entry name" value="PAS"/>
    <property type="match status" value="1"/>
</dbReference>
<feature type="domain" description="Histidine kinase" evidence="12">
    <location>
        <begin position="137"/>
        <end position="353"/>
    </location>
</feature>
<evidence type="ECO:0000256" key="4">
    <source>
        <dbReference type="ARBA" id="ARBA00022475"/>
    </source>
</evidence>
<keyword evidence="5" id="KW-0597">Phosphoprotein</keyword>